<dbReference type="PANTHER" id="PTHR33223:SF11">
    <property type="entry name" value="ELEMENT PROTEIN, PUTATIVE-RELATED"/>
    <property type="match status" value="1"/>
</dbReference>
<name>A0ABQ5H822_9ASTR</name>
<dbReference type="EMBL" id="BQNB010019260">
    <property type="protein sequence ID" value="GJT83407.1"/>
    <property type="molecule type" value="Genomic_DNA"/>
</dbReference>
<evidence type="ECO:0000313" key="2">
    <source>
        <dbReference type="Proteomes" id="UP001151760"/>
    </source>
</evidence>
<evidence type="ECO:0008006" key="3">
    <source>
        <dbReference type="Google" id="ProtNLM"/>
    </source>
</evidence>
<protein>
    <recommendedName>
        <fullName evidence="3">Retrotransposon gag domain-containing protein</fullName>
    </recommendedName>
</protein>
<reference evidence="1" key="1">
    <citation type="journal article" date="2022" name="Int. J. Mol. Sci.">
        <title>Draft Genome of Tanacetum Coccineum: Genomic Comparison of Closely Related Tanacetum-Family Plants.</title>
        <authorList>
            <person name="Yamashiro T."/>
            <person name="Shiraishi A."/>
            <person name="Nakayama K."/>
            <person name="Satake H."/>
        </authorList>
    </citation>
    <scope>NUCLEOTIDE SEQUENCE</scope>
</reference>
<keyword evidence="2" id="KW-1185">Reference proteome</keyword>
<reference evidence="1" key="2">
    <citation type="submission" date="2022-01" db="EMBL/GenBank/DDBJ databases">
        <authorList>
            <person name="Yamashiro T."/>
            <person name="Shiraishi A."/>
            <person name="Satake H."/>
            <person name="Nakayama K."/>
        </authorList>
    </citation>
    <scope>NUCLEOTIDE SEQUENCE</scope>
</reference>
<dbReference type="Proteomes" id="UP001151760">
    <property type="component" value="Unassembled WGS sequence"/>
</dbReference>
<evidence type="ECO:0000313" key="1">
    <source>
        <dbReference type="EMBL" id="GJT83407.1"/>
    </source>
</evidence>
<accession>A0ABQ5H822</accession>
<proteinExistence type="predicted"/>
<comment type="caution">
    <text evidence="1">The sequence shown here is derived from an EMBL/GenBank/DDBJ whole genome shotgun (WGS) entry which is preliminary data.</text>
</comment>
<gene>
    <name evidence="1" type="ORF">Tco_1057749</name>
</gene>
<dbReference type="PANTHER" id="PTHR33223">
    <property type="entry name" value="CCHC-TYPE DOMAIN-CONTAINING PROTEIN"/>
    <property type="match status" value="1"/>
</dbReference>
<sequence>MEDDVDINTLIIEQYLAWVQNDLRPGVVKPKIENDVEFEINSNFMRELRRKLFKGTDDEDAHEHVRRVLEIADVFHFPGLTHDAVMLRVFPITLKGPALRWINRLSAGLVTTWDLLEKAFIRQYCSPFKTAKCPQHDLNSQQKVHIFYTGLDISTRRMLDSRGFIPLMTPTQALKSIQVMAEHLHDWYDEENTRERINDSPNNVDTKKPKENIHVIQANFKNYEGAHLTMGCRLEKEDKAARTTVGKENVKEPVPHDLQVVQTYVPTMQFLGSPYRTRETICAIGIPEEFQEDEGDMNDGCEITFEDVERLRKILTPSIHTLPNLEPIVQTYMPLGLVCNKAKVKREEEQDYDIPLQDHIMQPLTPQTVHITLPDDDYVAPASNPILNKHLNKFGEEFDDKTRVSKKIDSNPMNDLKEFLKTYDFETFIRKLLHQLSQSSHKTGKAKREMKSHQQYGFNLSFLYLVADLHLHGSIYKELKFEVEFFEGWKPLTPLQLAVDEVMSE</sequence>
<organism evidence="1 2">
    <name type="scientific">Tanacetum coccineum</name>
    <dbReference type="NCBI Taxonomy" id="301880"/>
    <lineage>
        <taxon>Eukaryota</taxon>
        <taxon>Viridiplantae</taxon>
        <taxon>Streptophyta</taxon>
        <taxon>Embryophyta</taxon>
        <taxon>Tracheophyta</taxon>
        <taxon>Spermatophyta</taxon>
        <taxon>Magnoliopsida</taxon>
        <taxon>eudicotyledons</taxon>
        <taxon>Gunneridae</taxon>
        <taxon>Pentapetalae</taxon>
        <taxon>asterids</taxon>
        <taxon>campanulids</taxon>
        <taxon>Asterales</taxon>
        <taxon>Asteraceae</taxon>
        <taxon>Asteroideae</taxon>
        <taxon>Anthemideae</taxon>
        <taxon>Anthemidinae</taxon>
        <taxon>Tanacetum</taxon>
    </lineage>
</organism>